<dbReference type="EMBL" id="WIXE01011680">
    <property type="protein sequence ID" value="KAK5976561.1"/>
    <property type="molecule type" value="Genomic_DNA"/>
</dbReference>
<accession>A0AAN8IK65</accession>
<evidence type="ECO:0000313" key="2">
    <source>
        <dbReference type="Proteomes" id="UP001331761"/>
    </source>
</evidence>
<comment type="caution">
    <text evidence="1">The sequence shown here is derived from an EMBL/GenBank/DDBJ whole genome shotgun (WGS) entry which is preliminary data.</text>
</comment>
<name>A0AAN8IK65_TRICO</name>
<reference evidence="1 2" key="1">
    <citation type="submission" date="2019-10" db="EMBL/GenBank/DDBJ databases">
        <title>Assembly and Annotation for the nematode Trichostrongylus colubriformis.</title>
        <authorList>
            <person name="Martin J."/>
        </authorList>
    </citation>
    <scope>NUCLEOTIDE SEQUENCE [LARGE SCALE GENOMIC DNA]</scope>
    <source>
        <strain evidence="1">G859</strain>
        <tissue evidence="1">Whole worm</tissue>
    </source>
</reference>
<organism evidence="1 2">
    <name type="scientific">Trichostrongylus colubriformis</name>
    <name type="common">Black scour worm</name>
    <dbReference type="NCBI Taxonomy" id="6319"/>
    <lineage>
        <taxon>Eukaryota</taxon>
        <taxon>Metazoa</taxon>
        <taxon>Ecdysozoa</taxon>
        <taxon>Nematoda</taxon>
        <taxon>Chromadorea</taxon>
        <taxon>Rhabditida</taxon>
        <taxon>Rhabditina</taxon>
        <taxon>Rhabditomorpha</taxon>
        <taxon>Strongyloidea</taxon>
        <taxon>Trichostrongylidae</taxon>
        <taxon>Trichostrongylus</taxon>
    </lineage>
</organism>
<dbReference type="AlphaFoldDB" id="A0AAN8IK65"/>
<gene>
    <name evidence="1" type="ORF">GCK32_019691</name>
</gene>
<proteinExistence type="predicted"/>
<dbReference type="Proteomes" id="UP001331761">
    <property type="component" value="Unassembled WGS sequence"/>
</dbReference>
<evidence type="ECO:0000313" key="1">
    <source>
        <dbReference type="EMBL" id="KAK5976561.1"/>
    </source>
</evidence>
<sequence length="71" mass="8341">IIRLLSAFTPQTELSRFREVYLVMELMSHNLHEVISKLREFNCDDIPLKREVDSVRTEEEAPSSVEHCSKH</sequence>
<feature type="non-terminal residue" evidence="1">
    <location>
        <position position="1"/>
    </location>
</feature>
<keyword evidence="2" id="KW-1185">Reference proteome</keyword>
<protein>
    <submittedName>
        <fullName evidence="1">Uncharacterized protein</fullName>
    </submittedName>
</protein>
<dbReference type="Gene3D" id="3.30.200.20">
    <property type="entry name" value="Phosphorylase Kinase, domain 1"/>
    <property type="match status" value="1"/>
</dbReference>